<dbReference type="AlphaFoldDB" id="A0A437Q9Y2"/>
<dbReference type="InterPro" id="IPR058227">
    <property type="entry name" value="RSP_7527-like"/>
</dbReference>
<organism evidence="1 2">
    <name type="scientific">Neptunomonas marina</name>
    <dbReference type="NCBI Taxonomy" id="1815562"/>
    <lineage>
        <taxon>Bacteria</taxon>
        <taxon>Pseudomonadati</taxon>
        <taxon>Pseudomonadota</taxon>
        <taxon>Gammaproteobacteria</taxon>
        <taxon>Oceanospirillales</taxon>
        <taxon>Oceanospirillaceae</taxon>
        <taxon>Neptunomonas</taxon>
    </lineage>
</organism>
<dbReference type="Proteomes" id="UP000282818">
    <property type="component" value="Unassembled WGS sequence"/>
</dbReference>
<comment type="caution">
    <text evidence="1">The sequence shown here is derived from an EMBL/GenBank/DDBJ whole genome shotgun (WGS) entry which is preliminary data.</text>
</comment>
<dbReference type="NCBIfam" id="NF046098">
    <property type="entry name" value="RSP_7527_fam"/>
    <property type="match status" value="1"/>
</dbReference>
<evidence type="ECO:0000313" key="2">
    <source>
        <dbReference type="Proteomes" id="UP000282818"/>
    </source>
</evidence>
<name>A0A437Q9Y2_9GAMM</name>
<sequence>MNDDIQIKTDASGQIDTQYYMDQARDLRAEYHAELFAAIVKKVKALLHISTPSIEIRRPAHH</sequence>
<dbReference type="EMBL" id="SACQ01000002">
    <property type="protein sequence ID" value="RVU31374.1"/>
    <property type="molecule type" value="Genomic_DNA"/>
</dbReference>
<protein>
    <submittedName>
        <fullName evidence="1">Uncharacterized protein</fullName>
    </submittedName>
</protein>
<accession>A0A437Q9Y2</accession>
<gene>
    <name evidence="1" type="ORF">EOE65_05135</name>
</gene>
<evidence type="ECO:0000313" key="1">
    <source>
        <dbReference type="EMBL" id="RVU31374.1"/>
    </source>
</evidence>
<dbReference type="RefSeq" id="WP_127693232.1">
    <property type="nucleotide sequence ID" value="NZ_SACQ01000002.1"/>
</dbReference>
<keyword evidence="2" id="KW-1185">Reference proteome</keyword>
<reference evidence="1 2" key="1">
    <citation type="submission" date="2019-01" db="EMBL/GenBank/DDBJ databases">
        <authorList>
            <person name="Chen W.-M."/>
        </authorList>
    </citation>
    <scope>NUCLEOTIDE SEQUENCE [LARGE SCALE GENOMIC DNA]</scope>
    <source>
        <strain evidence="1 2">HPM-16</strain>
    </source>
</reference>
<proteinExistence type="predicted"/>